<dbReference type="InterPro" id="IPR014746">
    <property type="entry name" value="Gln_synth/guanido_kin_cat_dom"/>
</dbReference>
<keyword evidence="6 11" id="KW-0317">Glutathione biosynthesis</keyword>
<dbReference type="FunFam" id="1.10.8.960:FF:000001">
    <property type="entry name" value="Glutamate--cysteine ligase catalytic subunit"/>
    <property type="match status" value="1"/>
</dbReference>
<dbReference type="SUPFAM" id="SSF55931">
    <property type="entry name" value="Glutamine synthetase/guanido kinase"/>
    <property type="match status" value="1"/>
</dbReference>
<evidence type="ECO:0000256" key="2">
    <source>
        <dbReference type="ARBA" id="ARBA00008100"/>
    </source>
</evidence>
<comment type="catalytic activity">
    <reaction evidence="11">
        <text>L-cysteine + L-glutamate + ATP = gamma-L-glutamyl-L-cysteine + ADP + phosphate + H(+)</text>
        <dbReference type="Rhea" id="RHEA:13285"/>
        <dbReference type="ChEBI" id="CHEBI:15378"/>
        <dbReference type="ChEBI" id="CHEBI:29985"/>
        <dbReference type="ChEBI" id="CHEBI:30616"/>
        <dbReference type="ChEBI" id="CHEBI:35235"/>
        <dbReference type="ChEBI" id="CHEBI:43474"/>
        <dbReference type="ChEBI" id="CHEBI:58173"/>
        <dbReference type="ChEBI" id="CHEBI:456216"/>
        <dbReference type="EC" id="6.3.2.2"/>
    </reaction>
</comment>
<evidence type="ECO:0000313" key="13">
    <source>
        <dbReference type="Proteomes" id="UP001154078"/>
    </source>
</evidence>
<dbReference type="Pfam" id="PF03074">
    <property type="entry name" value="GCS"/>
    <property type="match status" value="1"/>
</dbReference>
<sequence length="638" mass="72796">MGLLSEGSPLSWEETKKLSEHVRKHGLVQFINLYKRLRDRQGDILKWGDEVEYIIVKFNDELKTAKVSLRAQELLGILNEKELKDPDNCKSLWRPEYGGYMIEGTPGKPYGGLLAHFNIVEANMRHRREEATQLLKPDESVMSLTSFPRLGCVDFTDPPTKPTPDQGYTRSLFFPDEVIFQGHPRFRTLSRNIRERRGEKVAINLPVFKDKNTVIPVDDSHKKSKAALPDHVYMDAMGFGMGCCCLQLTFQACNITEARTLYDQLTPLCPIMLALTAASPLHRGFLTDVDCRWNVISASVDCRTEEERGLRPLKSNKFVIKKSRYDSIDSYLSPAGEMYNDVPLIYDEDDYRLLVGNGIDHLLAQHIAHLFIRDSVSLFSEKVNQNDEEDADHFENIQSTNWQTMRFKPPPPNSTIGWRVEFRPCEVQLTDFENAAIVCFVVLLTRVILSYELNFLIPISKVDENMQNAQKRNANLEQKFWFKKDITTTVSPPEANEYCKTSHGENSATEADIYDAMTVNEIINGKEGQFPGLIPLINNYLSGMDVDADTHCTIQQYLKFIQKRASGEIVTTATWIRDFVTAHADYKHDSVVSDRVNYDLLKTIDDIQKGKRTCPELMGINTMSKTKDHIPTALKNDC</sequence>
<name>A0A9P0FKE1_BRAAE</name>
<dbReference type="Gene3D" id="3.30.590.50">
    <property type="match status" value="2"/>
</dbReference>
<accession>A0A9P0FKE1</accession>
<evidence type="ECO:0000313" key="12">
    <source>
        <dbReference type="EMBL" id="CAH0558042.1"/>
    </source>
</evidence>
<protein>
    <recommendedName>
        <fullName evidence="4 11">Glutamate--cysteine ligase</fullName>
        <ecNumber evidence="3 11">6.3.2.2</ecNumber>
    </recommendedName>
    <alternativeName>
        <fullName evidence="10 11">Gamma-ECS</fullName>
    </alternativeName>
    <alternativeName>
        <fullName evidence="9 11">Gamma-glutamylcysteine synthetase</fullName>
    </alternativeName>
</protein>
<dbReference type="OrthoDB" id="7939818at2759"/>
<evidence type="ECO:0000256" key="11">
    <source>
        <dbReference type="RuleBase" id="RU367135"/>
    </source>
</evidence>
<dbReference type="PANTHER" id="PTHR11164:SF0">
    <property type="entry name" value="GLUTAMATE--CYSTEINE LIGASE CATALYTIC SUBUNIT"/>
    <property type="match status" value="1"/>
</dbReference>
<proteinExistence type="inferred from homology"/>
<evidence type="ECO:0000256" key="5">
    <source>
        <dbReference type="ARBA" id="ARBA00022598"/>
    </source>
</evidence>
<dbReference type="FunFam" id="3.30.590.50:FF:000001">
    <property type="entry name" value="Glutamate-cysteine ligase Gcs1"/>
    <property type="match status" value="1"/>
</dbReference>
<dbReference type="GO" id="GO:0004357">
    <property type="term" value="F:glutamate-cysteine ligase activity"/>
    <property type="evidence" value="ECO:0007669"/>
    <property type="project" value="UniProtKB-UniRule"/>
</dbReference>
<evidence type="ECO:0000256" key="3">
    <source>
        <dbReference type="ARBA" id="ARBA00012220"/>
    </source>
</evidence>
<reference evidence="12" key="1">
    <citation type="submission" date="2021-12" db="EMBL/GenBank/DDBJ databases">
        <authorList>
            <person name="King R."/>
        </authorList>
    </citation>
    <scope>NUCLEOTIDE SEQUENCE</scope>
</reference>
<dbReference type="EC" id="6.3.2.2" evidence="3 11"/>
<keyword evidence="7 11" id="KW-0547">Nucleotide-binding</keyword>
<dbReference type="InterPro" id="IPR004308">
    <property type="entry name" value="GCS"/>
</dbReference>
<dbReference type="EMBL" id="OV121136">
    <property type="protein sequence ID" value="CAH0558042.1"/>
    <property type="molecule type" value="Genomic_DNA"/>
</dbReference>
<organism evidence="12 13">
    <name type="scientific">Brassicogethes aeneus</name>
    <name type="common">Rape pollen beetle</name>
    <name type="synonym">Meligethes aeneus</name>
    <dbReference type="NCBI Taxonomy" id="1431903"/>
    <lineage>
        <taxon>Eukaryota</taxon>
        <taxon>Metazoa</taxon>
        <taxon>Ecdysozoa</taxon>
        <taxon>Arthropoda</taxon>
        <taxon>Hexapoda</taxon>
        <taxon>Insecta</taxon>
        <taxon>Pterygota</taxon>
        <taxon>Neoptera</taxon>
        <taxon>Endopterygota</taxon>
        <taxon>Coleoptera</taxon>
        <taxon>Polyphaga</taxon>
        <taxon>Cucujiformia</taxon>
        <taxon>Nitidulidae</taxon>
        <taxon>Meligethinae</taxon>
        <taxon>Brassicogethes</taxon>
    </lineage>
</organism>
<evidence type="ECO:0000256" key="8">
    <source>
        <dbReference type="ARBA" id="ARBA00022840"/>
    </source>
</evidence>
<dbReference type="Gene3D" id="1.10.8.960">
    <property type="match status" value="1"/>
</dbReference>
<dbReference type="GO" id="GO:0006750">
    <property type="term" value="P:glutathione biosynthetic process"/>
    <property type="evidence" value="ECO:0007669"/>
    <property type="project" value="UniProtKB-UniRule"/>
</dbReference>
<comment type="similarity">
    <text evidence="2 11">Belongs to the glutamate--cysteine ligase type 3 family.</text>
</comment>
<dbReference type="FunFam" id="3.30.590.50:FF:000002">
    <property type="entry name" value="Glutamate--cysteine ligase catalytic subunit"/>
    <property type="match status" value="1"/>
</dbReference>
<keyword evidence="8 11" id="KW-0067">ATP-binding</keyword>
<keyword evidence="5 11" id="KW-0436">Ligase</keyword>
<evidence type="ECO:0000256" key="9">
    <source>
        <dbReference type="ARBA" id="ARBA00030585"/>
    </source>
</evidence>
<dbReference type="AlphaFoldDB" id="A0A9P0FKE1"/>
<evidence type="ECO:0000256" key="6">
    <source>
        <dbReference type="ARBA" id="ARBA00022684"/>
    </source>
</evidence>
<evidence type="ECO:0000256" key="7">
    <source>
        <dbReference type="ARBA" id="ARBA00022741"/>
    </source>
</evidence>
<gene>
    <name evidence="12" type="ORF">MELIAE_LOCUS8604</name>
</gene>
<evidence type="ECO:0000256" key="4">
    <source>
        <dbReference type="ARBA" id="ARBA00014618"/>
    </source>
</evidence>
<evidence type="ECO:0000256" key="10">
    <source>
        <dbReference type="ARBA" id="ARBA00032122"/>
    </source>
</evidence>
<keyword evidence="13" id="KW-1185">Reference proteome</keyword>
<dbReference type="PANTHER" id="PTHR11164">
    <property type="entry name" value="GLUTAMATE CYSTEINE LIGASE"/>
    <property type="match status" value="1"/>
</dbReference>
<evidence type="ECO:0000256" key="1">
    <source>
        <dbReference type="ARBA" id="ARBA00005006"/>
    </source>
</evidence>
<dbReference type="GO" id="GO:0017109">
    <property type="term" value="C:glutamate-cysteine ligase complex"/>
    <property type="evidence" value="ECO:0007669"/>
    <property type="project" value="TreeGrafter"/>
</dbReference>
<comment type="pathway">
    <text evidence="1 11">Sulfur metabolism; glutathione biosynthesis; glutathione from L-cysteine and L-glutamate: step 1/2.</text>
</comment>
<dbReference type="Proteomes" id="UP001154078">
    <property type="component" value="Chromosome 5"/>
</dbReference>
<dbReference type="GO" id="GO:0005524">
    <property type="term" value="F:ATP binding"/>
    <property type="evidence" value="ECO:0007669"/>
    <property type="project" value="UniProtKB-UniRule"/>
</dbReference>